<reference evidence="1 2" key="1">
    <citation type="submission" date="2011-09" db="EMBL/GenBank/DDBJ databases">
        <title>Complete sequence of chromosome of Thioflavicoccus mobilis 8321.</title>
        <authorList>
            <consortium name="US DOE Joint Genome Institute"/>
            <person name="Lucas S."/>
            <person name="Han J."/>
            <person name="Lapidus A."/>
            <person name="Cheng J.-F."/>
            <person name="Goodwin L."/>
            <person name="Pitluck S."/>
            <person name="Peters L."/>
            <person name="Ovchinnikova G."/>
            <person name="Lu M."/>
            <person name="Detter J.C."/>
            <person name="Han C."/>
            <person name="Tapia R."/>
            <person name="Land M."/>
            <person name="Hauser L."/>
            <person name="Kyrpides N."/>
            <person name="Ivanova N."/>
            <person name="Pagani I."/>
            <person name="Vogl K."/>
            <person name="Liu Z."/>
            <person name="Imhoff J."/>
            <person name="Thiel V."/>
            <person name="Frigaard N.-U."/>
            <person name="Bryant D."/>
            <person name="Woyke T."/>
        </authorList>
    </citation>
    <scope>NUCLEOTIDE SEQUENCE [LARGE SCALE GENOMIC DNA]</scope>
    <source>
        <strain evidence="1 2">8321</strain>
    </source>
</reference>
<dbReference type="RefSeq" id="WP_015280692.1">
    <property type="nucleotide sequence ID" value="NC_019940.1"/>
</dbReference>
<keyword evidence="2" id="KW-1185">Reference proteome</keyword>
<evidence type="ECO:0000313" key="2">
    <source>
        <dbReference type="Proteomes" id="UP000010816"/>
    </source>
</evidence>
<name>L0GX58_9GAMM</name>
<dbReference type="EMBL" id="CP003051">
    <property type="protein sequence ID" value="AGA90551.1"/>
    <property type="molecule type" value="Genomic_DNA"/>
</dbReference>
<gene>
    <name evidence="1" type="ORF">Thimo_1780</name>
</gene>
<dbReference type="AlphaFoldDB" id="L0GX58"/>
<accession>L0GX58</accession>
<dbReference type="eggNOG" id="ENOG5033DKH">
    <property type="taxonomic scope" value="Bacteria"/>
</dbReference>
<dbReference type="HOGENOM" id="CLU_1297712_0_0_6"/>
<protein>
    <submittedName>
        <fullName evidence="1">Uncharacterized protein</fullName>
    </submittedName>
</protein>
<evidence type="ECO:0000313" key="1">
    <source>
        <dbReference type="EMBL" id="AGA90551.1"/>
    </source>
</evidence>
<dbReference type="Proteomes" id="UP000010816">
    <property type="component" value="Chromosome"/>
</dbReference>
<dbReference type="KEGG" id="tmb:Thimo_1780"/>
<sequence>MYIAPGFKHSDWKRLHLDDPNGPDWDTAISILKSRIRSRYIDPVDMLIDCDESKPYESRTFGFTILAIDSLLIETLQAFKDGRKATNKGDGKCAFLRFLTTSPSMKPIFEHDVELAEKFYTDYRCGILHQGEIQNNSLVWSIGADAAFFKEDDENPERKQIVVNRTQFHKNIKSDFAHYLLELRDSVNRDLRRNFRRKMDYICGTK</sequence>
<dbReference type="OrthoDB" id="8367156at2"/>
<proteinExistence type="predicted"/>
<organism evidence="1 2">
    <name type="scientific">Thioflavicoccus mobilis 8321</name>
    <dbReference type="NCBI Taxonomy" id="765912"/>
    <lineage>
        <taxon>Bacteria</taxon>
        <taxon>Pseudomonadati</taxon>
        <taxon>Pseudomonadota</taxon>
        <taxon>Gammaproteobacteria</taxon>
        <taxon>Chromatiales</taxon>
        <taxon>Chromatiaceae</taxon>
        <taxon>Thioflavicoccus</taxon>
    </lineage>
</organism>